<dbReference type="EMBL" id="JAROCA020000001">
    <property type="protein sequence ID" value="MDY0406306.1"/>
    <property type="molecule type" value="Genomic_DNA"/>
</dbReference>
<evidence type="ECO:0000313" key="2">
    <source>
        <dbReference type="Proteomes" id="UP001228376"/>
    </source>
</evidence>
<evidence type="ECO:0000313" key="1">
    <source>
        <dbReference type="EMBL" id="MDY0406306.1"/>
    </source>
</evidence>
<protein>
    <submittedName>
        <fullName evidence="1">DUF600 family protein</fullName>
    </submittedName>
</protein>
<proteinExistence type="predicted"/>
<dbReference type="Pfam" id="PF04634">
    <property type="entry name" value="YezG-like"/>
    <property type="match status" value="1"/>
</dbReference>
<accession>A0ABU5CJ25</accession>
<reference evidence="1 2" key="1">
    <citation type="submission" date="2023-10" db="EMBL/GenBank/DDBJ databases">
        <title>179-bfca-hs.</title>
        <authorList>
            <person name="Miliotis G."/>
            <person name="Sengupta P."/>
            <person name="Hameed A."/>
            <person name="Chuvochina M."/>
            <person name="Mcdonagh F."/>
            <person name="Simpson A.C."/>
            <person name="Singh N.K."/>
            <person name="Rekha P.D."/>
            <person name="Raman K."/>
            <person name="Hugenholtz P."/>
            <person name="Venkateswaran K."/>
        </authorList>
    </citation>
    <scope>NUCLEOTIDE SEQUENCE [LARGE SCALE GENOMIC DNA]</scope>
    <source>
        <strain evidence="1 2">179-BFC-A-HS</strain>
    </source>
</reference>
<dbReference type="Proteomes" id="UP001228376">
    <property type="component" value="Unassembled WGS sequence"/>
</dbReference>
<comment type="caution">
    <text evidence="1">The sequence shown here is derived from an EMBL/GenBank/DDBJ whole genome shotgun (WGS) entry which is preliminary data.</text>
</comment>
<gene>
    <name evidence="1" type="ORF">P5G51_013705</name>
</gene>
<organism evidence="1 2">
    <name type="scientific">Tigheibacillus jepli</name>
    <dbReference type="NCBI Taxonomy" id="3035914"/>
    <lineage>
        <taxon>Bacteria</taxon>
        <taxon>Bacillati</taxon>
        <taxon>Bacillota</taxon>
        <taxon>Bacilli</taxon>
        <taxon>Bacillales</taxon>
        <taxon>Bacillaceae</taxon>
        <taxon>Tigheibacillus</taxon>
    </lineage>
</organism>
<keyword evidence="2" id="KW-1185">Reference proteome</keyword>
<sequence>METRTMEQIYQQIANILIDIIPEDWEKVYVYAEVREGYKKVLFYYYPLNAEEPVYSLDIADIFNINEDEFDKKEEQLYDCFTELKKNLRIKDKRNGPP</sequence>
<dbReference type="InterPro" id="IPR006728">
    <property type="entry name" value="YezG-like"/>
</dbReference>
<dbReference type="SUPFAM" id="SSF160424">
    <property type="entry name" value="BH3703-like"/>
    <property type="match status" value="1"/>
</dbReference>
<dbReference type="InterPro" id="IPR036170">
    <property type="entry name" value="YezG-like_sf"/>
</dbReference>
<dbReference type="Gene3D" id="3.30.500.20">
    <property type="entry name" value="BH3703-like domains"/>
    <property type="match status" value="1"/>
</dbReference>
<name>A0ABU5CJ25_9BACI</name>